<feature type="modified residue" description="4-aspartylphosphate" evidence="6">
    <location>
        <position position="51"/>
    </location>
</feature>
<gene>
    <name evidence="10" type="ORF">SAMN02745165_01060</name>
</gene>
<dbReference type="Proteomes" id="UP000184171">
    <property type="component" value="Unassembled WGS sequence"/>
</dbReference>
<feature type="DNA-binding region" description="OmpR/PhoB-type" evidence="7">
    <location>
        <begin position="129"/>
        <end position="228"/>
    </location>
</feature>
<dbReference type="EMBL" id="FQZT01000003">
    <property type="protein sequence ID" value="SHI89731.1"/>
    <property type="molecule type" value="Genomic_DNA"/>
</dbReference>
<keyword evidence="5" id="KW-0804">Transcription</keyword>
<sequence length="239" mass="27008">MHILVIDDGPEIRQLLTDYLTPEGFTVETVADGVAGLERSLSGEHAFVILDVQLPRMDGFEILRKIREKSDIPILMLTICSEHEDRVRGLKMGADDYLNKPFNLQELLARINTIMRRCANNEIRPNGKPGSLRVGDLLLNPGSRRVYRDDEEICLTAAEFTLLEVLLTNAGEVIPREELVRRVQGRSHNPYDRSLDVHISHLRKKLSPHRDGSDRIKAVRGVGHFYTLPTAVSSEPEKV</sequence>
<dbReference type="CDD" id="cd00383">
    <property type="entry name" value="trans_reg_C"/>
    <property type="match status" value="1"/>
</dbReference>
<dbReference type="SMART" id="SM00862">
    <property type="entry name" value="Trans_reg_C"/>
    <property type="match status" value="1"/>
</dbReference>
<dbReference type="Pfam" id="PF00072">
    <property type="entry name" value="Response_reg"/>
    <property type="match status" value="1"/>
</dbReference>
<feature type="domain" description="OmpR/PhoB-type" evidence="9">
    <location>
        <begin position="129"/>
        <end position="228"/>
    </location>
</feature>
<evidence type="ECO:0000256" key="4">
    <source>
        <dbReference type="ARBA" id="ARBA00023125"/>
    </source>
</evidence>
<dbReference type="InterPro" id="IPR001789">
    <property type="entry name" value="Sig_transdc_resp-reg_receiver"/>
</dbReference>
<feature type="domain" description="Response regulatory" evidence="8">
    <location>
        <begin position="2"/>
        <end position="115"/>
    </location>
</feature>
<evidence type="ECO:0000313" key="11">
    <source>
        <dbReference type="Proteomes" id="UP000184171"/>
    </source>
</evidence>
<protein>
    <submittedName>
        <fullName evidence="10">Two component transcriptional regulator, winged helix family</fullName>
    </submittedName>
</protein>
<dbReference type="InterPro" id="IPR016032">
    <property type="entry name" value="Sig_transdc_resp-reg_C-effctor"/>
</dbReference>
<evidence type="ECO:0000256" key="6">
    <source>
        <dbReference type="PROSITE-ProRule" id="PRU00169"/>
    </source>
</evidence>
<organism evidence="10 11">
    <name type="scientific">Malonomonas rubra DSM 5091</name>
    <dbReference type="NCBI Taxonomy" id="1122189"/>
    <lineage>
        <taxon>Bacteria</taxon>
        <taxon>Pseudomonadati</taxon>
        <taxon>Thermodesulfobacteriota</taxon>
        <taxon>Desulfuromonadia</taxon>
        <taxon>Desulfuromonadales</taxon>
        <taxon>Geopsychrobacteraceae</taxon>
        <taxon>Malonomonas</taxon>
    </lineage>
</organism>
<dbReference type="InterPro" id="IPR001867">
    <property type="entry name" value="OmpR/PhoB-type_DNA-bd"/>
</dbReference>
<reference evidence="10 11" key="1">
    <citation type="submission" date="2016-11" db="EMBL/GenBank/DDBJ databases">
        <authorList>
            <person name="Jaros S."/>
            <person name="Januszkiewicz K."/>
            <person name="Wedrychowicz H."/>
        </authorList>
    </citation>
    <scope>NUCLEOTIDE SEQUENCE [LARGE SCALE GENOMIC DNA]</scope>
    <source>
        <strain evidence="10 11">DSM 5091</strain>
    </source>
</reference>
<dbReference type="AlphaFoldDB" id="A0A1M6EWI8"/>
<dbReference type="GO" id="GO:0000156">
    <property type="term" value="F:phosphorelay response regulator activity"/>
    <property type="evidence" value="ECO:0007669"/>
    <property type="project" value="TreeGrafter"/>
</dbReference>
<dbReference type="PANTHER" id="PTHR48111:SF1">
    <property type="entry name" value="TWO-COMPONENT RESPONSE REGULATOR ORR33"/>
    <property type="match status" value="1"/>
</dbReference>
<dbReference type="SMART" id="SM00448">
    <property type="entry name" value="REC"/>
    <property type="match status" value="1"/>
</dbReference>
<dbReference type="STRING" id="1122189.SAMN02745165_01060"/>
<dbReference type="Gene3D" id="6.10.250.690">
    <property type="match status" value="1"/>
</dbReference>
<keyword evidence="4 7" id="KW-0238">DNA-binding</keyword>
<dbReference type="GO" id="GO:0032993">
    <property type="term" value="C:protein-DNA complex"/>
    <property type="evidence" value="ECO:0007669"/>
    <property type="project" value="TreeGrafter"/>
</dbReference>
<dbReference type="InterPro" id="IPR011006">
    <property type="entry name" value="CheY-like_superfamily"/>
</dbReference>
<dbReference type="Gene3D" id="3.40.50.2300">
    <property type="match status" value="1"/>
</dbReference>
<dbReference type="SUPFAM" id="SSF52172">
    <property type="entry name" value="CheY-like"/>
    <property type="match status" value="1"/>
</dbReference>
<dbReference type="InterPro" id="IPR036388">
    <property type="entry name" value="WH-like_DNA-bd_sf"/>
</dbReference>
<evidence type="ECO:0000256" key="5">
    <source>
        <dbReference type="ARBA" id="ARBA00023163"/>
    </source>
</evidence>
<keyword evidence="2" id="KW-0902">Two-component regulatory system</keyword>
<dbReference type="Gene3D" id="1.10.10.10">
    <property type="entry name" value="Winged helix-like DNA-binding domain superfamily/Winged helix DNA-binding domain"/>
    <property type="match status" value="1"/>
</dbReference>
<dbReference type="PROSITE" id="PS51755">
    <property type="entry name" value="OMPR_PHOB"/>
    <property type="match status" value="1"/>
</dbReference>
<dbReference type="GO" id="GO:0006355">
    <property type="term" value="P:regulation of DNA-templated transcription"/>
    <property type="evidence" value="ECO:0007669"/>
    <property type="project" value="InterPro"/>
</dbReference>
<keyword evidence="1 6" id="KW-0597">Phosphoprotein</keyword>
<dbReference type="SUPFAM" id="SSF46894">
    <property type="entry name" value="C-terminal effector domain of the bipartite response regulators"/>
    <property type="match status" value="1"/>
</dbReference>
<dbReference type="Pfam" id="PF00486">
    <property type="entry name" value="Trans_reg_C"/>
    <property type="match status" value="1"/>
</dbReference>
<dbReference type="PANTHER" id="PTHR48111">
    <property type="entry name" value="REGULATOR OF RPOS"/>
    <property type="match status" value="1"/>
</dbReference>
<evidence type="ECO:0000259" key="9">
    <source>
        <dbReference type="PROSITE" id="PS51755"/>
    </source>
</evidence>
<evidence type="ECO:0000256" key="3">
    <source>
        <dbReference type="ARBA" id="ARBA00023015"/>
    </source>
</evidence>
<accession>A0A1M6EWI8</accession>
<keyword evidence="11" id="KW-1185">Reference proteome</keyword>
<evidence type="ECO:0000313" key="10">
    <source>
        <dbReference type="EMBL" id="SHI89731.1"/>
    </source>
</evidence>
<dbReference type="PROSITE" id="PS50110">
    <property type="entry name" value="RESPONSE_REGULATORY"/>
    <property type="match status" value="1"/>
</dbReference>
<evidence type="ECO:0000256" key="1">
    <source>
        <dbReference type="ARBA" id="ARBA00022553"/>
    </source>
</evidence>
<dbReference type="GO" id="GO:0000976">
    <property type="term" value="F:transcription cis-regulatory region binding"/>
    <property type="evidence" value="ECO:0007669"/>
    <property type="project" value="TreeGrafter"/>
</dbReference>
<evidence type="ECO:0000259" key="8">
    <source>
        <dbReference type="PROSITE" id="PS50110"/>
    </source>
</evidence>
<dbReference type="FunFam" id="3.40.50.2300:FF:000001">
    <property type="entry name" value="DNA-binding response regulator PhoB"/>
    <property type="match status" value="1"/>
</dbReference>
<evidence type="ECO:0000256" key="7">
    <source>
        <dbReference type="PROSITE-ProRule" id="PRU01091"/>
    </source>
</evidence>
<dbReference type="InterPro" id="IPR039420">
    <property type="entry name" value="WalR-like"/>
</dbReference>
<dbReference type="GO" id="GO:0005829">
    <property type="term" value="C:cytosol"/>
    <property type="evidence" value="ECO:0007669"/>
    <property type="project" value="TreeGrafter"/>
</dbReference>
<dbReference type="RefSeq" id="WP_072906412.1">
    <property type="nucleotide sequence ID" value="NZ_FQZT01000003.1"/>
</dbReference>
<keyword evidence="3" id="KW-0805">Transcription regulation</keyword>
<evidence type="ECO:0000256" key="2">
    <source>
        <dbReference type="ARBA" id="ARBA00023012"/>
    </source>
</evidence>
<proteinExistence type="predicted"/>
<name>A0A1M6EWI8_MALRU</name>
<dbReference type="OrthoDB" id="9793321at2"/>